<protein>
    <submittedName>
        <fullName evidence="2">Uncharacterized protein</fullName>
    </submittedName>
</protein>
<accession>A0AB37E4M6</accession>
<feature type="region of interest" description="Disordered" evidence="1">
    <location>
        <begin position="1"/>
        <end position="117"/>
    </location>
</feature>
<evidence type="ECO:0000313" key="3">
    <source>
        <dbReference type="Proteomes" id="UP000501325"/>
    </source>
</evidence>
<feature type="compositionally biased region" description="Basic and acidic residues" evidence="1">
    <location>
        <begin position="63"/>
        <end position="78"/>
    </location>
</feature>
<proteinExistence type="predicted"/>
<feature type="compositionally biased region" description="Basic and acidic residues" evidence="1">
    <location>
        <begin position="106"/>
        <end position="117"/>
    </location>
</feature>
<feature type="compositionally biased region" description="Polar residues" evidence="1">
    <location>
        <begin position="92"/>
        <end position="101"/>
    </location>
</feature>
<sequence length="117" mass="12039">MSGSPAAPGAAHAHENLSLSQPDFRGTDAARDDHMNARSTSGLAQGGLGGPEDQLLEDGQEEVFSRAEIESGRIEHHANTQTAPDPGEIEPSSPNSDQSLTAPADARAKDKARGAAA</sequence>
<organism evidence="2 3">
    <name type="scientific">Brevundimonas mediterranea</name>
    <dbReference type="NCBI Taxonomy" id="74329"/>
    <lineage>
        <taxon>Bacteria</taxon>
        <taxon>Pseudomonadati</taxon>
        <taxon>Pseudomonadota</taxon>
        <taxon>Alphaproteobacteria</taxon>
        <taxon>Caulobacterales</taxon>
        <taxon>Caulobacteraceae</taxon>
        <taxon>Brevundimonas</taxon>
    </lineage>
</organism>
<reference evidence="2 3" key="1">
    <citation type="submission" date="2020-01" db="EMBL/GenBank/DDBJ databases">
        <authorList>
            <person name="Wang S."/>
        </authorList>
    </citation>
    <scope>NUCLEOTIDE SEQUENCE [LARGE SCALE GENOMIC DNA]</scope>
    <source>
        <strain evidence="2 3">D151-2-6</strain>
    </source>
</reference>
<name>A0AB37E4M6_9CAUL</name>
<evidence type="ECO:0000313" key="2">
    <source>
        <dbReference type="EMBL" id="QIH71835.1"/>
    </source>
</evidence>
<gene>
    <name evidence="2" type="ORF">GYM46_01890</name>
</gene>
<evidence type="ECO:0000256" key="1">
    <source>
        <dbReference type="SAM" id="MobiDB-lite"/>
    </source>
</evidence>
<dbReference type="KEGG" id="bmed:GYM46_01890"/>
<dbReference type="Proteomes" id="UP000501325">
    <property type="component" value="Chromosome"/>
</dbReference>
<feature type="compositionally biased region" description="Basic and acidic residues" evidence="1">
    <location>
        <begin position="25"/>
        <end position="36"/>
    </location>
</feature>
<dbReference type="EMBL" id="CP048751">
    <property type="protein sequence ID" value="QIH71835.1"/>
    <property type="molecule type" value="Genomic_DNA"/>
</dbReference>
<dbReference type="AlphaFoldDB" id="A0AB37E4M6"/>
<feature type="compositionally biased region" description="Low complexity" evidence="1">
    <location>
        <begin position="1"/>
        <end position="11"/>
    </location>
</feature>
<dbReference type="RefSeq" id="WP_154725215.1">
    <property type="nucleotide sequence ID" value="NZ_CP048751.1"/>
</dbReference>